<dbReference type="NCBIfam" id="TIGR04409">
    <property type="entry name" value="LptC_YrbK"/>
    <property type="match status" value="1"/>
</dbReference>
<dbReference type="InterPro" id="IPR010664">
    <property type="entry name" value="LipoPS_assembly_LptC-rel"/>
</dbReference>
<dbReference type="GO" id="GO:0015221">
    <property type="term" value="F:lipopolysaccharide transmembrane transporter activity"/>
    <property type="evidence" value="ECO:0007669"/>
    <property type="project" value="InterPro"/>
</dbReference>
<evidence type="ECO:0000313" key="1">
    <source>
        <dbReference type="EMBL" id="QIP14071.1"/>
    </source>
</evidence>
<dbReference type="Proteomes" id="UP000501802">
    <property type="component" value="Chromosome"/>
</dbReference>
<dbReference type="RefSeq" id="WP_167209751.1">
    <property type="nucleotide sequence ID" value="NZ_CP050063.1"/>
</dbReference>
<reference evidence="1 2" key="1">
    <citation type="submission" date="2020-03" db="EMBL/GenBank/DDBJ databases">
        <authorList>
            <person name="Kim M.K."/>
        </authorList>
    </citation>
    <scope>NUCLEOTIDE SEQUENCE [LARGE SCALE GENOMIC DNA]</scope>
    <source>
        <strain evidence="1 2">BT328</strain>
    </source>
</reference>
<accession>A0A6G9ANL9</accession>
<dbReference type="EMBL" id="CP050063">
    <property type="protein sequence ID" value="QIP14071.1"/>
    <property type="molecule type" value="Genomic_DNA"/>
</dbReference>
<proteinExistence type="predicted"/>
<dbReference type="GO" id="GO:0005886">
    <property type="term" value="C:plasma membrane"/>
    <property type="evidence" value="ECO:0007669"/>
    <property type="project" value="InterPro"/>
</dbReference>
<dbReference type="Gene3D" id="2.60.450.10">
    <property type="entry name" value="Lipopolysaccharide (LPS) transport protein A like domain"/>
    <property type="match status" value="1"/>
</dbReference>
<dbReference type="Pfam" id="PF06835">
    <property type="entry name" value="LptC"/>
    <property type="match status" value="1"/>
</dbReference>
<keyword evidence="2" id="KW-1185">Reference proteome</keyword>
<gene>
    <name evidence="1" type="primary">lptC</name>
    <name evidence="1" type="ORF">G8759_16335</name>
</gene>
<dbReference type="KEGG" id="spib:G8759_16335"/>
<dbReference type="InterPro" id="IPR026265">
    <property type="entry name" value="LptC"/>
</dbReference>
<organism evidence="1 2">
    <name type="scientific">Spirosoma aureum</name>
    <dbReference type="NCBI Taxonomy" id="2692134"/>
    <lineage>
        <taxon>Bacteria</taxon>
        <taxon>Pseudomonadati</taxon>
        <taxon>Bacteroidota</taxon>
        <taxon>Cytophagia</taxon>
        <taxon>Cytophagales</taxon>
        <taxon>Cytophagaceae</taxon>
        <taxon>Spirosoma</taxon>
    </lineage>
</organism>
<sequence length="206" mass="23202">MNNAEGRIKSEEGSRIHQGCRQLCTALYSSVIILYSSFLLLACGEPKQAKKVEPYNGPIEEINDVRLLYSEAAMLKVKLTTAKQYRYVNDNRTYPKPVNIVFYGPKGEEVTTLQSDSGRYDKAKDLYTVMGHVVVVNKQKQEKLLTPELNWNPITKKVYTDKRVEIISQLSGEKLYGLGLDANQDFSQYSIRKPTGVFNVEGGPGL</sequence>
<dbReference type="AlphaFoldDB" id="A0A6G9ANL9"/>
<protein>
    <submittedName>
        <fullName evidence="1">LPS export ABC transporter periplasmic protein LptC</fullName>
    </submittedName>
</protein>
<name>A0A6G9ANL9_9BACT</name>
<evidence type="ECO:0000313" key="2">
    <source>
        <dbReference type="Proteomes" id="UP000501802"/>
    </source>
</evidence>